<dbReference type="InterPro" id="IPR003423">
    <property type="entry name" value="OMP_efflux"/>
</dbReference>
<evidence type="ECO:0000256" key="1">
    <source>
        <dbReference type="ARBA" id="ARBA00007613"/>
    </source>
</evidence>
<comment type="similarity">
    <text evidence="1">Belongs to the outer membrane factor (OMF) (TC 1.B.17) family.</text>
</comment>
<sequence length="538" mass="59379">MGQRRTTAAELARRRNRKLLVALLLTLPGCRTARESIVSKPALPTPNSYASIESRDKGDFIQEISGRDQGVEKGTDATLVGFRIHQDDSELDDQDAVVSSEQSNNDDIEFRNGDEQSDVATEYTFAGFLDGVEVESTEPGTPVTLDELIATAVASHPSIAAARQKVAAASHRIPQATSLEDPVVGNTFWPIHDQALQTAGGRIGHQFSLSQKVPWPEKLDARGQVAYREVQVARAEVARRQIEITEAVRLAYYELWLAAELLRIVDDNTEIVEDLIAVSEARYRTGGSQQDVLRAELEGDRLAEQLIALRRQREQARADLGALVRMPMNYMPVAADELEVDEAAPQIEQLVAQAEQCNPTLQGLAAEIARDRAKESLACLQQYPDFQLGLGYSIVSDDHNVLSPVANGHDNINFSIGVTLPIWRDKINAGISEAAHNRSSTTLRREAERDRLRGTLRRQVAAAYAAIEQLELLRTRLIPRTEQTLTISTADYQNEKADFTDLVATYRELLALQVQVARTKATLASTLAQIERTVGCPT</sequence>
<dbReference type="GO" id="GO:0015562">
    <property type="term" value="F:efflux transmembrane transporter activity"/>
    <property type="evidence" value="ECO:0007669"/>
    <property type="project" value="InterPro"/>
</dbReference>
<accession>A0A0J1B6G4</accession>
<evidence type="ECO:0000313" key="2">
    <source>
        <dbReference type="EMBL" id="KLU02332.1"/>
    </source>
</evidence>
<dbReference type="Proteomes" id="UP000036367">
    <property type="component" value="Unassembled WGS sequence"/>
</dbReference>
<organism evidence="2 3">
    <name type="scientific">Rhodopirellula islandica</name>
    <dbReference type="NCBI Taxonomy" id="595434"/>
    <lineage>
        <taxon>Bacteria</taxon>
        <taxon>Pseudomonadati</taxon>
        <taxon>Planctomycetota</taxon>
        <taxon>Planctomycetia</taxon>
        <taxon>Pirellulales</taxon>
        <taxon>Pirellulaceae</taxon>
        <taxon>Rhodopirellula</taxon>
    </lineage>
</organism>
<proteinExistence type="inferred from homology"/>
<dbReference type="STRING" id="595434.RISK_005398"/>
<protein>
    <submittedName>
        <fullName evidence="2">Heavy metal RND efflux outer membrane protein, CzcC family</fullName>
    </submittedName>
</protein>
<dbReference type="Pfam" id="PF02321">
    <property type="entry name" value="OEP"/>
    <property type="match status" value="1"/>
</dbReference>
<dbReference type="OrthoDB" id="237666at2"/>
<name>A0A0J1B6G4_RHOIS</name>
<dbReference type="EMBL" id="LECT01000044">
    <property type="protein sequence ID" value="KLU02332.1"/>
    <property type="molecule type" value="Genomic_DNA"/>
</dbReference>
<gene>
    <name evidence="2" type="ORF">RISK_005398</name>
</gene>
<dbReference type="PANTHER" id="PTHR30203:SF24">
    <property type="entry name" value="BLR4935 PROTEIN"/>
    <property type="match status" value="1"/>
</dbReference>
<dbReference type="Gene3D" id="1.20.1600.10">
    <property type="entry name" value="Outer membrane efflux proteins (OEP)"/>
    <property type="match status" value="1"/>
</dbReference>
<dbReference type="SUPFAM" id="SSF56954">
    <property type="entry name" value="Outer membrane efflux proteins (OEP)"/>
    <property type="match status" value="1"/>
</dbReference>
<keyword evidence="3" id="KW-1185">Reference proteome</keyword>
<dbReference type="AlphaFoldDB" id="A0A0J1B6G4"/>
<dbReference type="InterPro" id="IPR010131">
    <property type="entry name" value="MdtP/NodT-like"/>
</dbReference>
<comment type="caution">
    <text evidence="2">The sequence shown here is derived from an EMBL/GenBank/DDBJ whole genome shotgun (WGS) entry which is preliminary data.</text>
</comment>
<dbReference type="PANTHER" id="PTHR30203">
    <property type="entry name" value="OUTER MEMBRANE CATION EFFLUX PROTEIN"/>
    <property type="match status" value="1"/>
</dbReference>
<reference evidence="2" key="1">
    <citation type="submission" date="2015-05" db="EMBL/GenBank/DDBJ databases">
        <title>Permanent draft genome of Rhodopirellula islandicus K833.</title>
        <authorList>
            <person name="Kizina J."/>
            <person name="Richter M."/>
            <person name="Glockner F.O."/>
            <person name="Harder J."/>
        </authorList>
    </citation>
    <scope>NUCLEOTIDE SEQUENCE [LARGE SCALE GENOMIC DNA]</scope>
    <source>
        <strain evidence="2">K833</strain>
    </source>
</reference>
<dbReference type="PATRIC" id="fig|595434.4.peg.5129"/>
<evidence type="ECO:0000313" key="3">
    <source>
        <dbReference type="Proteomes" id="UP000036367"/>
    </source>
</evidence>